<gene>
    <name evidence="1" type="ORF">HPB50_001331</name>
</gene>
<keyword evidence="2" id="KW-1185">Reference proteome</keyword>
<accession>A0ACB7SRE3</accession>
<name>A0ACB7SRE3_HYAAI</name>
<organism evidence="1 2">
    <name type="scientific">Hyalomma asiaticum</name>
    <name type="common">Tick</name>
    <dbReference type="NCBI Taxonomy" id="266040"/>
    <lineage>
        <taxon>Eukaryota</taxon>
        <taxon>Metazoa</taxon>
        <taxon>Ecdysozoa</taxon>
        <taxon>Arthropoda</taxon>
        <taxon>Chelicerata</taxon>
        <taxon>Arachnida</taxon>
        <taxon>Acari</taxon>
        <taxon>Parasitiformes</taxon>
        <taxon>Ixodida</taxon>
        <taxon>Ixodoidea</taxon>
        <taxon>Ixodidae</taxon>
        <taxon>Hyalomminae</taxon>
        <taxon>Hyalomma</taxon>
    </lineage>
</organism>
<sequence length="469" mass="52692">MSDIAITSTVSKRLLRGYFRRTPFEFHDGESAGTIPYMAPEILKRRPYGRAADWWSAGIVLYKLTTGRVPFRGKTKQALRERIITAPLKFPRSEDHPHSATAPAKDLIYRMLKKNPVERLGSRNYSDLKTHPFFDQFNWQKLYDRTDLCEISSIAELLKADADKGNEPDPDDQRRHLTIDEMTDIAFESQKPLLCYASGSFKKLMNTPGQSSTKLASTANEEKKDPSANIGKVELIVFRKKRFYRYWGFGFSMRRVKGEDDKFYIYVDSVKKDSPADRSQVLPLDVILGVNGAPVDDLAQARKALAACSDQLVLTVMSSSTYRVLTSRSDMMSLIRGSRKENAMLKRLPFSCIARMPYGLGIIDASVWDDKAKRLTTVFVLTHADVMPAAKDTVYPGDVLSQIDGVNVEGLTLEQVLQMLNTASGDVTVSVVPMSPMRLRPIILSKLHETVMTDTNVPSRTTAAEIESQ</sequence>
<dbReference type="EMBL" id="CM023482">
    <property type="protein sequence ID" value="KAH6937531.1"/>
    <property type="molecule type" value="Genomic_DNA"/>
</dbReference>
<dbReference type="Proteomes" id="UP000821845">
    <property type="component" value="Chromosome 2"/>
</dbReference>
<protein>
    <submittedName>
        <fullName evidence="1">Uncharacterized protein</fullName>
    </submittedName>
</protein>
<proteinExistence type="predicted"/>
<reference evidence="1" key="1">
    <citation type="submission" date="2020-05" db="EMBL/GenBank/DDBJ databases">
        <title>Large-scale comparative analyses of tick genomes elucidate their genetic diversity and vector capacities.</title>
        <authorList>
            <person name="Jia N."/>
            <person name="Wang J."/>
            <person name="Shi W."/>
            <person name="Du L."/>
            <person name="Sun Y."/>
            <person name="Zhan W."/>
            <person name="Jiang J."/>
            <person name="Wang Q."/>
            <person name="Zhang B."/>
            <person name="Ji P."/>
            <person name="Sakyi L.B."/>
            <person name="Cui X."/>
            <person name="Yuan T."/>
            <person name="Jiang B."/>
            <person name="Yang W."/>
            <person name="Lam T.T.-Y."/>
            <person name="Chang Q."/>
            <person name="Ding S."/>
            <person name="Wang X."/>
            <person name="Zhu J."/>
            <person name="Ruan X."/>
            <person name="Zhao L."/>
            <person name="Wei J."/>
            <person name="Que T."/>
            <person name="Du C."/>
            <person name="Cheng J."/>
            <person name="Dai P."/>
            <person name="Han X."/>
            <person name="Huang E."/>
            <person name="Gao Y."/>
            <person name="Liu J."/>
            <person name="Shao H."/>
            <person name="Ye R."/>
            <person name="Li L."/>
            <person name="Wei W."/>
            <person name="Wang X."/>
            <person name="Wang C."/>
            <person name="Yang T."/>
            <person name="Huo Q."/>
            <person name="Li W."/>
            <person name="Guo W."/>
            <person name="Chen H."/>
            <person name="Zhou L."/>
            <person name="Ni X."/>
            <person name="Tian J."/>
            <person name="Zhou Y."/>
            <person name="Sheng Y."/>
            <person name="Liu T."/>
            <person name="Pan Y."/>
            <person name="Xia L."/>
            <person name="Li J."/>
            <person name="Zhao F."/>
            <person name="Cao W."/>
        </authorList>
    </citation>
    <scope>NUCLEOTIDE SEQUENCE</scope>
    <source>
        <strain evidence="1">Hyas-2018</strain>
    </source>
</reference>
<evidence type="ECO:0000313" key="1">
    <source>
        <dbReference type="EMBL" id="KAH6937531.1"/>
    </source>
</evidence>
<evidence type="ECO:0000313" key="2">
    <source>
        <dbReference type="Proteomes" id="UP000821845"/>
    </source>
</evidence>
<comment type="caution">
    <text evidence="1">The sequence shown here is derived from an EMBL/GenBank/DDBJ whole genome shotgun (WGS) entry which is preliminary data.</text>
</comment>